<dbReference type="AlphaFoldDB" id="A0A7N0ZY09"/>
<dbReference type="Pfam" id="PF13041">
    <property type="entry name" value="PPR_2"/>
    <property type="match status" value="3"/>
</dbReference>
<dbReference type="Proteomes" id="UP000594263">
    <property type="component" value="Unplaced"/>
</dbReference>
<dbReference type="FunFam" id="1.25.40.10:FF:001093">
    <property type="entry name" value="Pentatricopeptide repeat-containing protein At2g34400"/>
    <property type="match status" value="1"/>
</dbReference>
<dbReference type="SUPFAM" id="SSF48452">
    <property type="entry name" value="TPR-like"/>
    <property type="match status" value="2"/>
</dbReference>
<dbReference type="OMA" id="IGNYVES"/>
<reference evidence="3" key="1">
    <citation type="submission" date="2021-01" db="UniProtKB">
        <authorList>
            <consortium name="EnsemblPlants"/>
        </authorList>
    </citation>
    <scope>IDENTIFICATION</scope>
</reference>
<organism evidence="3 4">
    <name type="scientific">Kalanchoe fedtschenkoi</name>
    <name type="common">Lavender scallops</name>
    <name type="synonym">South American air plant</name>
    <dbReference type="NCBI Taxonomy" id="63787"/>
    <lineage>
        <taxon>Eukaryota</taxon>
        <taxon>Viridiplantae</taxon>
        <taxon>Streptophyta</taxon>
        <taxon>Embryophyta</taxon>
        <taxon>Tracheophyta</taxon>
        <taxon>Spermatophyta</taxon>
        <taxon>Magnoliopsida</taxon>
        <taxon>eudicotyledons</taxon>
        <taxon>Gunneridae</taxon>
        <taxon>Pentapetalae</taxon>
        <taxon>Saxifragales</taxon>
        <taxon>Crassulaceae</taxon>
        <taxon>Kalanchoe</taxon>
    </lineage>
</organism>
<dbReference type="NCBIfam" id="TIGR00756">
    <property type="entry name" value="PPR"/>
    <property type="match status" value="5"/>
</dbReference>
<dbReference type="GO" id="GO:0009451">
    <property type="term" value="P:RNA modification"/>
    <property type="evidence" value="ECO:0007669"/>
    <property type="project" value="InterPro"/>
</dbReference>
<feature type="repeat" description="PPR" evidence="2">
    <location>
        <begin position="193"/>
        <end position="227"/>
    </location>
</feature>
<accession>A0A7N0ZY09</accession>
<dbReference type="Pfam" id="PF12854">
    <property type="entry name" value="PPR_1"/>
    <property type="match status" value="1"/>
</dbReference>
<keyword evidence="1" id="KW-0677">Repeat</keyword>
<dbReference type="GO" id="GO:0003723">
    <property type="term" value="F:RNA binding"/>
    <property type="evidence" value="ECO:0007669"/>
    <property type="project" value="InterPro"/>
</dbReference>
<dbReference type="PANTHER" id="PTHR47926">
    <property type="entry name" value="PENTATRICOPEPTIDE REPEAT-CONTAINING PROTEIN"/>
    <property type="match status" value="1"/>
</dbReference>
<evidence type="ECO:0000313" key="4">
    <source>
        <dbReference type="Proteomes" id="UP000594263"/>
    </source>
</evidence>
<dbReference type="InterPro" id="IPR046960">
    <property type="entry name" value="PPR_At4g14850-like_plant"/>
</dbReference>
<sequence length="620" mass="69252">MEGQLLSLLNASLPINYLKQLHALIVTNYATLAPILLKRLILQSFPDYARRVFDQIPQREQKFCYSYMISAYSKCNMTRETLDTFTLAHSKGAQNMCFSVPPVLKCCVLESAVELGKEVHSLVIRCGFDFSSYVQSSLIDFYAKSVDMGSARRIFDELEVKDPVCCNCLISGYSKSGQVLAARKLFDEMGGRTIASWNSMLSCYLHNGDYDEGLNVFREMLAEGFKFDETTLVTVLSTCAKVGNLEMGLRAKQLIDDNNLRLNVIVTTAILEMFVKCGAVDEARNEFDRMGNSRDVVAWSAMIAGYAQNGRPNEALDLFDKMESVGMEPNDVTVVSILSACAQLGSVEFGERIGSFVESRGFASNVQVTSALLDMYSKCGNIKKARQLFDNMNKKDIVTWNSMIRGSAFNGLAEDVIGLYEQMKTAGVKPDDVTFVGLFTACTHAGLVDLGLQFFRKMKLDYHMMPKIEHYACIVDLLCKSGRLDEAYELISNMDIQPNVVIWGTLLSASRTHSNLDLAEISAKKLLELEPENSGNYVLLANIYITMGKWQEASNMRSMMRNKSLQKTAAYSWIELENEVHKFLVGDKCHPLSSELCSIIDNLAMQSALFSHDLGTEMDI</sequence>
<evidence type="ECO:0000256" key="2">
    <source>
        <dbReference type="PROSITE-ProRule" id="PRU00708"/>
    </source>
</evidence>
<feature type="repeat" description="PPR" evidence="2">
    <location>
        <begin position="396"/>
        <end position="430"/>
    </location>
</feature>
<evidence type="ECO:0008006" key="5">
    <source>
        <dbReference type="Google" id="ProtNLM"/>
    </source>
</evidence>
<keyword evidence="4" id="KW-1185">Reference proteome</keyword>
<dbReference type="FunFam" id="1.25.40.10:FF:000031">
    <property type="entry name" value="Pentatricopeptide repeat-containing protein mitochondrial"/>
    <property type="match status" value="1"/>
</dbReference>
<dbReference type="Pfam" id="PF01535">
    <property type="entry name" value="PPR"/>
    <property type="match status" value="2"/>
</dbReference>
<dbReference type="InterPro" id="IPR046848">
    <property type="entry name" value="E_motif"/>
</dbReference>
<protein>
    <recommendedName>
        <fullName evidence="5">Pentatricopeptide repeat-containing protein</fullName>
    </recommendedName>
</protein>
<evidence type="ECO:0000256" key="1">
    <source>
        <dbReference type="ARBA" id="ARBA00022737"/>
    </source>
</evidence>
<dbReference type="Gramene" id="Kaladp0048s0094.1.v1.1">
    <property type="protein sequence ID" value="Kaladp0048s0094.1.v1.1.CDS.1"/>
    <property type="gene ID" value="Kaladp0048s0094.v1.1"/>
</dbReference>
<feature type="repeat" description="PPR" evidence="2">
    <location>
        <begin position="365"/>
        <end position="395"/>
    </location>
</feature>
<dbReference type="InterPro" id="IPR002885">
    <property type="entry name" value="PPR_rpt"/>
</dbReference>
<dbReference type="Gene3D" id="1.25.40.10">
    <property type="entry name" value="Tetratricopeptide repeat domain"/>
    <property type="match status" value="4"/>
</dbReference>
<dbReference type="PANTHER" id="PTHR47926:SF537">
    <property type="entry name" value="PENTACOTRIPEPTIDE-REPEAT REGION OF PRORP DOMAIN-CONTAINING PROTEIN"/>
    <property type="match status" value="1"/>
</dbReference>
<name>A0A7N0ZY09_KALFE</name>
<dbReference type="InterPro" id="IPR011990">
    <property type="entry name" value="TPR-like_helical_dom_sf"/>
</dbReference>
<evidence type="ECO:0000313" key="3">
    <source>
        <dbReference type="EnsemblPlants" id="Kaladp0048s0094.1.v1.1.CDS.1"/>
    </source>
</evidence>
<dbReference type="EnsemblPlants" id="Kaladp0048s0094.1.v1.1">
    <property type="protein sequence ID" value="Kaladp0048s0094.1.v1.1.CDS.1"/>
    <property type="gene ID" value="Kaladp0048s0094.v1.1"/>
</dbReference>
<feature type="repeat" description="PPR" evidence="2">
    <location>
        <begin position="295"/>
        <end position="329"/>
    </location>
</feature>
<proteinExistence type="predicted"/>
<feature type="repeat" description="PPR" evidence="2">
    <location>
        <begin position="162"/>
        <end position="192"/>
    </location>
</feature>
<dbReference type="Pfam" id="PF20431">
    <property type="entry name" value="E_motif"/>
    <property type="match status" value="1"/>
</dbReference>
<dbReference type="PROSITE" id="PS51375">
    <property type="entry name" value="PPR"/>
    <property type="match status" value="5"/>
</dbReference>